<evidence type="ECO:0000313" key="3">
    <source>
        <dbReference type="Proteomes" id="UP000294933"/>
    </source>
</evidence>
<evidence type="ECO:0000313" key="2">
    <source>
        <dbReference type="EMBL" id="TDL22394.1"/>
    </source>
</evidence>
<reference evidence="2 3" key="1">
    <citation type="submission" date="2018-06" db="EMBL/GenBank/DDBJ databases">
        <title>A transcriptomic atlas of mushroom development highlights an independent origin of complex multicellularity.</title>
        <authorList>
            <consortium name="DOE Joint Genome Institute"/>
            <person name="Krizsan K."/>
            <person name="Almasi E."/>
            <person name="Merenyi Z."/>
            <person name="Sahu N."/>
            <person name="Viragh M."/>
            <person name="Koszo T."/>
            <person name="Mondo S."/>
            <person name="Kiss B."/>
            <person name="Balint B."/>
            <person name="Kues U."/>
            <person name="Barry K."/>
            <person name="Hegedus J.C."/>
            <person name="Henrissat B."/>
            <person name="Johnson J."/>
            <person name="Lipzen A."/>
            <person name="Ohm R."/>
            <person name="Nagy I."/>
            <person name="Pangilinan J."/>
            <person name="Yan J."/>
            <person name="Xiong Y."/>
            <person name="Grigoriev I.V."/>
            <person name="Hibbett D.S."/>
            <person name="Nagy L.G."/>
        </authorList>
    </citation>
    <scope>NUCLEOTIDE SEQUENCE [LARGE SCALE GENOMIC DNA]</scope>
    <source>
        <strain evidence="2 3">SZMC22713</strain>
    </source>
</reference>
<feature type="compositionally biased region" description="Polar residues" evidence="1">
    <location>
        <begin position="58"/>
        <end position="73"/>
    </location>
</feature>
<evidence type="ECO:0000256" key="1">
    <source>
        <dbReference type="SAM" id="MobiDB-lite"/>
    </source>
</evidence>
<name>A0A4Y7Q480_9AGAM</name>
<gene>
    <name evidence="2" type="ORF">BD410DRAFT_864708</name>
</gene>
<dbReference type="EMBL" id="ML170175">
    <property type="protein sequence ID" value="TDL22394.1"/>
    <property type="molecule type" value="Genomic_DNA"/>
</dbReference>
<sequence>MLCSEASLSWGFFVPEDKLLALLKYFRARKRMRAGETGSKGTAVTGKVYAEDSDEDSPGTNTNQTNTFTSASENAEKRGDVKEPKFMYRGRDAEELNRFLEDEMRAGGWHKRFRMVFTGIETVDKDFRLAFAYGCEWVVERRGYSYGTDISRLGPLLSRELAVKNVTENDVRNFQVAMHFGEAGMELPLREEWIMAISVF</sequence>
<organism evidence="2 3">
    <name type="scientific">Rickenella mellea</name>
    <dbReference type="NCBI Taxonomy" id="50990"/>
    <lineage>
        <taxon>Eukaryota</taxon>
        <taxon>Fungi</taxon>
        <taxon>Dikarya</taxon>
        <taxon>Basidiomycota</taxon>
        <taxon>Agaricomycotina</taxon>
        <taxon>Agaricomycetes</taxon>
        <taxon>Hymenochaetales</taxon>
        <taxon>Rickenellaceae</taxon>
        <taxon>Rickenella</taxon>
    </lineage>
</organism>
<dbReference type="Proteomes" id="UP000294933">
    <property type="component" value="Unassembled WGS sequence"/>
</dbReference>
<protein>
    <submittedName>
        <fullName evidence="2">Uncharacterized protein</fullName>
    </submittedName>
</protein>
<keyword evidence="3" id="KW-1185">Reference proteome</keyword>
<feature type="region of interest" description="Disordered" evidence="1">
    <location>
        <begin position="36"/>
        <end position="77"/>
    </location>
</feature>
<proteinExistence type="predicted"/>
<accession>A0A4Y7Q480</accession>
<dbReference type="VEuPathDB" id="FungiDB:BD410DRAFT_864708"/>
<dbReference type="OrthoDB" id="10656633at2759"/>
<dbReference type="AlphaFoldDB" id="A0A4Y7Q480"/>